<keyword evidence="3" id="KW-0812">Transmembrane</keyword>
<evidence type="ECO:0000256" key="2">
    <source>
        <dbReference type="ARBA" id="ARBA00023170"/>
    </source>
</evidence>
<proteinExistence type="predicted"/>
<dbReference type="STRING" id="56216.A0A1A6HV97"/>
<dbReference type="EMBL" id="LZPO01008066">
    <property type="protein sequence ID" value="OBS82378.1"/>
    <property type="molecule type" value="Genomic_DNA"/>
</dbReference>
<dbReference type="SUPFAM" id="SSF81321">
    <property type="entry name" value="Family A G protein-coupled receptor-like"/>
    <property type="match status" value="1"/>
</dbReference>
<evidence type="ECO:0000313" key="5">
    <source>
        <dbReference type="Proteomes" id="UP000092124"/>
    </source>
</evidence>
<evidence type="ECO:0008006" key="6">
    <source>
        <dbReference type="Google" id="ProtNLM"/>
    </source>
</evidence>
<evidence type="ECO:0000313" key="4">
    <source>
        <dbReference type="EMBL" id="OBS82378.1"/>
    </source>
</evidence>
<organism evidence="4 5">
    <name type="scientific">Neotoma lepida</name>
    <name type="common">Desert woodrat</name>
    <dbReference type="NCBI Taxonomy" id="56216"/>
    <lineage>
        <taxon>Eukaryota</taxon>
        <taxon>Metazoa</taxon>
        <taxon>Chordata</taxon>
        <taxon>Craniata</taxon>
        <taxon>Vertebrata</taxon>
        <taxon>Euteleostomi</taxon>
        <taxon>Mammalia</taxon>
        <taxon>Eutheria</taxon>
        <taxon>Euarchontoglires</taxon>
        <taxon>Glires</taxon>
        <taxon>Rodentia</taxon>
        <taxon>Myomorpha</taxon>
        <taxon>Muroidea</taxon>
        <taxon>Cricetidae</taxon>
        <taxon>Neotominae</taxon>
        <taxon>Neotoma</taxon>
    </lineage>
</organism>
<accession>A0A1A6HV97</accession>
<feature type="transmembrane region" description="Helical" evidence="3">
    <location>
        <begin position="35"/>
        <end position="53"/>
    </location>
</feature>
<evidence type="ECO:0000256" key="3">
    <source>
        <dbReference type="SAM" id="Phobius"/>
    </source>
</evidence>
<reference evidence="4 5" key="1">
    <citation type="submission" date="2016-06" db="EMBL/GenBank/DDBJ databases">
        <title>The Draft Genome Sequence and Annotation of the Desert Woodrat Neotoma lepida.</title>
        <authorList>
            <person name="Campbell M."/>
            <person name="Oakeson K.F."/>
            <person name="Yandell M."/>
            <person name="Halpert J.R."/>
            <person name="Dearing D."/>
        </authorList>
    </citation>
    <scope>NUCLEOTIDE SEQUENCE [LARGE SCALE GENOMIC DNA]</scope>
    <source>
        <strain evidence="4">417</strain>
        <tissue evidence="4">Liver</tissue>
    </source>
</reference>
<feature type="non-terminal residue" evidence="4">
    <location>
        <position position="73"/>
    </location>
</feature>
<dbReference type="Proteomes" id="UP000092124">
    <property type="component" value="Unassembled WGS sequence"/>
</dbReference>
<keyword evidence="1" id="KW-0297">G-protein coupled receptor</keyword>
<name>A0A1A6HV97_NEOLE</name>
<keyword evidence="3" id="KW-1133">Transmembrane helix</keyword>
<dbReference type="GO" id="GO:0004930">
    <property type="term" value="F:G protein-coupled receptor activity"/>
    <property type="evidence" value="ECO:0007669"/>
    <property type="project" value="UniProtKB-KW"/>
</dbReference>
<keyword evidence="3" id="KW-0472">Membrane</keyword>
<dbReference type="AlphaFoldDB" id="A0A1A6HV97"/>
<dbReference type="PANTHER" id="PTHR48001">
    <property type="entry name" value="OLFACTORY RECEPTOR"/>
    <property type="match status" value="1"/>
</dbReference>
<keyword evidence="5" id="KW-1185">Reference proteome</keyword>
<protein>
    <recommendedName>
        <fullName evidence="6">G-protein coupled receptors family 1 profile domain-containing protein</fullName>
    </recommendedName>
</protein>
<keyword evidence="1" id="KW-0807">Transducer</keyword>
<feature type="transmembrane region" description="Helical" evidence="3">
    <location>
        <begin position="7"/>
        <end position="23"/>
    </location>
</feature>
<evidence type="ECO:0000256" key="1">
    <source>
        <dbReference type="ARBA" id="ARBA00023040"/>
    </source>
</evidence>
<gene>
    <name evidence="4" type="ORF">A6R68_23638</name>
</gene>
<sequence length="73" mass="8656">MIICPRCYMLLFYVTLFLVYFQPPSSYLAGPEMVGSVLHTMGTLMLNPFNYSLRNRNMKRALWRLFDLGKHYD</sequence>
<comment type="caution">
    <text evidence="4">The sequence shown here is derived from an EMBL/GenBank/DDBJ whole genome shotgun (WGS) entry which is preliminary data.</text>
</comment>
<keyword evidence="2" id="KW-0675">Receptor</keyword>